<organism evidence="1">
    <name type="scientific">Lactobacillus helveticus</name>
    <name type="common">Lactobacillus suntoryeus</name>
    <dbReference type="NCBI Taxonomy" id="1587"/>
    <lineage>
        <taxon>Bacteria</taxon>
        <taxon>Bacillati</taxon>
        <taxon>Bacillota</taxon>
        <taxon>Bacilli</taxon>
        <taxon>Lactobacillales</taxon>
        <taxon>Lactobacillaceae</taxon>
        <taxon>Lactobacillus</taxon>
    </lineage>
</organism>
<accession>A0A2X0R8C7</accession>
<dbReference type="AlphaFoldDB" id="A0A2X0R8C7"/>
<dbReference type="InterPro" id="IPR000914">
    <property type="entry name" value="SBP_5_dom"/>
</dbReference>
<dbReference type="SUPFAM" id="SSF53850">
    <property type="entry name" value="Periplasmic binding protein-like II"/>
    <property type="match status" value="1"/>
</dbReference>
<dbReference type="Gene3D" id="3.10.105.10">
    <property type="entry name" value="Dipeptide-binding Protein, Domain 3"/>
    <property type="match status" value="1"/>
</dbReference>
<proteinExistence type="predicted"/>
<name>A0A2X0R8C7_LACHE</name>
<sequence>MKHQTGYRVFRSDRTEYLTYNVSQNKDMANVNLRRAFSMVLNRKELASTVGGANTVATTFTAPQETVNGMNFNKYFAEQNATSKYTEFNKKQVKLYLIKP</sequence>
<dbReference type="Gene3D" id="3.40.190.10">
    <property type="entry name" value="Periplasmic binding protein-like II"/>
    <property type="match status" value="1"/>
</dbReference>
<reference evidence="1" key="1">
    <citation type="submission" date="2018-01" db="EMBL/GenBank/DDBJ databases">
        <authorList>
            <person name="Gaut B.S."/>
            <person name="Morton B.R."/>
            <person name="Clegg M.T."/>
            <person name="Duvall M.R."/>
        </authorList>
    </citation>
    <scope>NUCLEOTIDE SEQUENCE</scope>
    <source>
        <strain evidence="1">Lactobacillus helveticus</strain>
    </source>
</reference>
<gene>
    <name evidence="1" type="ORF">BDKNPLJD_00747</name>
</gene>
<dbReference type="EMBL" id="OGTV01000040">
    <property type="protein sequence ID" value="SPB23526.1"/>
    <property type="molecule type" value="Genomic_DNA"/>
</dbReference>
<evidence type="ECO:0000313" key="1">
    <source>
        <dbReference type="EMBL" id="SPB23526.1"/>
    </source>
</evidence>
<dbReference type="Pfam" id="PF00496">
    <property type="entry name" value="SBP_bac_5"/>
    <property type="match status" value="1"/>
</dbReference>
<protein>
    <submittedName>
        <fullName evidence="1">Uncharacterized protein</fullName>
    </submittedName>
</protein>